<feature type="domain" description="SoxA A3" evidence="3">
    <location>
        <begin position="382"/>
        <end position="455"/>
    </location>
</feature>
<dbReference type="EMBL" id="JAUSVO010000005">
    <property type="protein sequence ID" value="MDQ0439326.1"/>
    <property type="molecule type" value="Genomic_DNA"/>
</dbReference>
<name>A0ABU0HAJ1_9HYPH</name>
<dbReference type="Pfam" id="PF17806">
    <property type="entry name" value="SO_alpha_A3"/>
    <property type="match status" value="1"/>
</dbReference>
<protein>
    <submittedName>
        <fullName evidence="4">NADPH-dependent 2,4-dienoyl-CoA reductase/sulfur reductase-like enzyme</fullName>
    </submittedName>
</protein>
<reference evidence="4 5" key="1">
    <citation type="submission" date="2023-07" db="EMBL/GenBank/DDBJ databases">
        <title>Genomic Encyclopedia of Type Strains, Phase IV (KMG-IV): sequencing the most valuable type-strain genomes for metagenomic binning, comparative biology and taxonomic classification.</title>
        <authorList>
            <person name="Goeker M."/>
        </authorList>
    </citation>
    <scope>NUCLEOTIDE SEQUENCE [LARGE SCALE GENOMIC DNA]</scope>
    <source>
        <strain evidence="4 5">B6-8</strain>
    </source>
</reference>
<dbReference type="PRINTS" id="PR00368">
    <property type="entry name" value="FADPNR"/>
</dbReference>
<feature type="domain" description="FAD/NAD(P)-binding" evidence="2">
    <location>
        <begin position="7"/>
        <end position="310"/>
    </location>
</feature>
<keyword evidence="1" id="KW-0560">Oxidoreductase</keyword>
<dbReference type="RefSeq" id="WP_266350213.1">
    <property type="nucleotide sequence ID" value="NZ_JAPKNG010000005.1"/>
</dbReference>
<dbReference type="CDD" id="cd19946">
    <property type="entry name" value="GlpA-like_Fer2_BFD-like"/>
    <property type="match status" value="1"/>
</dbReference>
<evidence type="ECO:0000259" key="2">
    <source>
        <dbReference type="Pfam" id="PF07992"/>
    </source>
</evidence>
<dbReference type="InterPro" id="IPR051691">
    <property type="entry name" value="Metab_Enz_Cyan_OpOx_G3PDH"/>
</dbReference>
<evidence type="ECO:0000256" key="1">
    <source>
        <dbReference type="ARBA" id="ARBA00023002"/>
    </source>
</evidence>
<dbReference type="PIRSF" id="PIRSF037495">
    <property type="entry name" value="Opine_OX_OoxA/HcnB"/>
    <property type="match status" value="1"/>
</dbReference>
<evidence type="ECO:0000313" key="5">
    <source>
        <dbReference type="Proteomes" id="UP001241603"/>
    </source>
</evidence>
<gene>
    <name evidence="4" type="ORF">QO014_003727</name>
</gene>
<evidence type="ECO:0000259" key="3">
    <source>
        <dbReference type="Pfam" id="PF17806"/>
    </source>
</evidence>
<organism evidence="4 5">
    <name type="scientific">Kaistia dalseonensis</name>
    <dbReference type="NCBI Taxonomy" id="410840"/>
    <lineage>
        <taxon>Bacteria</taxon>
        <taxon>Pseudomonadati</taxon>
        <taxon>Pseudomonadota</taxon>
        <taxon>Alphaproteobacteria</taxon>
        <taxon>Hyphomicrobiales</taxon>
        <taxon>Kaistiaceae</taxon>
        <taxon>Kaistia</taxon>
    </lineage>
</organism>
<accession>A0ABU0HAJ1</accession>
<dbReference type="Pfam" id="PF07992">
    <property type="entry name" value="Pyr_redox_2"/>
    <property type="match status" value="1"/>
</dbReference>
<dbReference type="Gene3D" id="3.50.50.60">
    <property type="entry name" value="FAD/NAD(P)-binding domain"/>
    <property type="match status" value="2"/>
</dbReference>
<dbReference type="PRINTS" id="PR00411">
    <property type="entry name" value="PNDRDTASEI"/>
</dbReference>
<dbReference type="InterPro" id="IPR041117">
    <property type="entry name" value="SoxA_A3"/>
</dbReference>
<dbReference type="PANTHER" id="PTHR42949:SF3">
    <property type="entry name" value="ANAEROBIC GLYCEROL-3-PHOSPHATE DEHYDROGENASE SUBUNIT B"/>
    <property type="match status" value="1"/>
</dbReference>
<dbReference type="Proteomes" id="UP001241603">
    <property type="component" value="Unassembled WGS sequence"/>
</dbReference>
<dbReference type="Gene3D" id="1.10.10.1100">
    <property type="entry name" value="BFD-like [2Fe-2S]-binding domain"/>
    <property type="match status" value="1"/>
</dbReference>
<keyword evidence="5" id="KW-1185">Reference proteome</keyword>
<dbReference type="InterPro" id="IPR036188">
    <property type="entry name" value="FAD/NAD-bd_sf"/>
</dbReference>
<dbReference type="PANTHER" id="PTHR42949">
    <property type="entry name" value="ANAEROBIC GLYCEROL-3-PHOSPHATE DEHYDROGENASE SUBUNIT B"/>
    <property type="match status" value="1"/>
</dbReference>
<dbReference type="InterPro" id="IPR017224">
    <property type="entry name" value="Opine_Oxase_asu/HCN_bsu"/>
</dbReference>
<proteinExistence type="predicted"/>
<dbReference type="InterPro" id="IPR023753">
    <property type="entry name" value="FAD/NAD-binding_dom"/>
</dbReference>
<sequence length="464" mass="48101">MKVFKTDIAIIGGGPAGLSAALAAAKAGARVDIIDAGFLPGGQYWMQDPTGAPPLSDQVSEGRDAIATIRAAGVTIHSGAEVWTVFPDLKIGANGPDGPFEIVPRAIIVASGAHDRVMPFPGWTLPGVMTPGAGQRLAKLGGMSAGDRVVLAGSGPFLLAVAETLAKIGKPPIALIEAKRTNAGILAHMARHPARWREAARLLATARAIPDRRAGWIVTEALGTERVTAVRIAPIATNGVIAHDDAEVIAGIDALLVGWGFRPMIEVTALLRCRHEYDRAQGGWFCATDPKSGRTSVEHVYAAGEVTGIAGSVPARLSGRLAGLAAAADLGFIGSDPAAAQAEAVAKLMPARRFAYGLGRLYAPPESLADLAQDDTVLCRCEEVTKRDVAAALDAGTQAVSGAKMWTRAGMGRCQGRVCGWGIAEIAARITSTTPEAAGFNAPRIPLRPVPLSVVLEATREVEA</sequence>
<dbReference type="InterPro" id="IPR041854">
    <property type="entry name" value="BFD-like_2Fe2S-bd_dom_sf"/>
</dbReference>
<dbReference type="SUPFAM" id="SSF51905">
    <property type="entry name" value="FAD/NAD(P)-binding domain"/>
    <property type="match status" value="2"/>
</dbReference>
<evidence type="ECO:0000313" key="4">
    <source>
        <dbReference type="EMBL" id="MDQ0439326.1"/>
    </source>
</evidence>
<comment type="caution">
    <text evidence="4">The sequence shown here is derived from an EMBL/GenBank/DDBJ whole genome shotgun (WGS) entry which is preliminary data.</text>
</comment>